<accession>A0ACB8LTH8</accession>
<dbReference type="EMBL" id="CM039172">
    <property type="protein sequence ID" value="KAH9776679.1"/>
    <property type="molecule type" value="Genomic_DNA"/>
</dbReference>
<comment type="caution">
    <text evidence="1">The sequence shown here is derived from an EMBL/GenBank/DDBJ whole genome shotgun (WGS) entry which is preliminary data.</text>
</comment>
<gene>
    <name evidence="1" type="ORF">KPL71_006778</name>
</gene>
<protein>
    <submittedName>
        <fullName evidence="1">Malate synthase</fullName>
    </submittedName>
</protein>
<organism evidence="1 2">
    <name type="scientific">Citrus sinensis</name>
    <name type="common">Sweet orange</name>
    <name type="synonym">Citrus aurantium var. sinensis</name>
    <dbReference type="NCBI Taxonomy" id="2711"/>
    <lineage>
        <taxon>Eukaryota</taxon>
        <taxon>Viridiplantae</taxon>
        <taxon>Streptophyta</taxon>
        <taxon>Embryophyta</taxon>
        <taxon>Tracheophyta</taxon>
        <taxon>Spermatophyta</taxon>
        <taxon>Magnoliopsida</taxon>
        <taxon>eudicotyledons</taxon>
        <taxon>Gunneridae</taxon>
        <taxon>Pentapetalae</taxon>
        <taxon>rosids</taxon>
        <taxon>malvids</taxon>
        <taxon>Sapindales</taxon>
        <taxon>Rutaceae</taxon>
        <taxon>Aurantioideae</taxon>
        <taxon>Citrus</taxon>
    </lineage>
</organism>
<sequence length="569" mass="64546">MVGLGTYGYAAPTMTKKISAHYDVPEGVEIRGRYSEDFAKILNRDALQFVADLQREFRNRIKYAMECRREAKRRYNEGALPGFDAATRYIREGEWTCALVPPPVADRRVEITGPVERKMIINALNSGAKVFMADFEDALSPSWENLMSGQVNLKDAVNGTISFHDKARNRAYKLNEQTAKLFVRPRGWHLPEAHILIDGEPATGCLVDFGLYFYHNYAAFRSNQGEGFGPFFYLPKMEHSREAKIWNCVFEKAEKMAGIERGSIRATVLIETLPAVFQMDEIIYELRDHSVGLNCGRWDYIFSYVKTFQGHPDRLLPDRVQVGMTQHFMKCYSDLLIRTCHRRGVHAMGGMAAQIPIRDDPAANEAALELVRKDKLREVRAGHDGTWAAHPGLIPTCMEAFNNNMGNAPNQIQTTKREDAGNITGEDLLQKPRGVRTLEGLRLNTRVGIQYLAAWFTGSGSVPLYNLMEDAATAEISRVQNWQWLKYEAELDGDGLGVKVSRELFGRVVDEEMARIEREVGKEKFRKGMYQEACKMFIRQCTASTLDDFLTLDAYNSIVMHHPKGSSRL</sequence>
<dbReference type="Proteomes" id="UP000829398">
    <property type="component" value="Chromosome 3"/>
</dbReference>
<name>A0ACB8LTH8_CITSI</name>
<reference evidence="2" key="1">
    <citation type="journal article" date="2023" name="Hortic. Res.">
        <title>A chromosome-level phased genome enabling allele-level studies in sweet orange: a case study on citrus Huanglongbing tolerance.</title>
        <authorList>
            <person name="Wu B."/>
            <person name="Yu Q."/>
            <person name="Deng Z."/>
            <person name="Duan Y."/>
            <person name="Luo F."/>
            <person name="Gmitter F. Jr."/>
        </authorList>
    </citation>
    <scope>NUCLEOTIDE SEQUENCE [LARGE SCALE GENOMIC DNA]</scope>
    <source>
        <strain evidence="2">cv. Valencia</strain>
    </source>
</reference>
<evidence type="ECO:0000313" key="1">
    <source>
        <dbReference type="EMBL" id="KAH9776679.1"/>
    </source>
</evidence>
<evidence type="ECO:0000313" key="2">
    <source>
        <dbReference type="Proteomes" id="UP000829398"/>
    </source>
</evidence>
<keyword evidence="2" id="KW-1185">Reference proteome</keyword>
<proteinExistence type="predicted"/>